<dbReference type="OrthoDB" id="408631at2759"/>
<dbReference type="GeneID" id="26810946"/>
<dbReference type="InterPro" id="IPR013094">
    <property type="entry name" value="AB_hydrolase_3"/>
</dbReference>
<proteinExistence type="inferred from homology"/>
<dbReference type="CDD" id="cd05323">
    <property type="entry name" value="ADH_SDR_c_like"/>
    <property type="match status" value="1"/>
</dbReference>
<keyword evidence="6" id="KW-1185">Reference proteome</keyword>
<dbReference type="InterPro" id="IPR020904">
    <property type="entry name" value="Sc_DH/Rdtase_CS"/>
</dbReference>
<dbReference type="Proteomes" id="UP000037505">
    <property type="component" value="Unassembled WGS sequence"/>
</dbReference>
<dbReference type="InterPro" id="IPR002347">
    <property type="entry name" value="SDR_fam"/>
</dbReference>
<dbReference type="Pfam" id="PF07859">
    <property type="entry name" value="Abhydrolase_3"/>
    <property type="match status" value="1"/>
</dbReference>
<dbReference type="GO" id="GO:0016491">
    <property type="term" value="F:oxidoreductase activity"/>
    <property type="evidence" value="ECO:0007669"/>
    <property type="project" value="UniProtKB-KW"/>
</dbReference>
<feature type="domain" description="Alpha/beta hydrolase fold-3" evidence="4">
    <location>
        <begin position="90"/>
        <end position="296"/>
    </location>
</feature>
<dbReference type="Pfam" id="PF00106">
    <property type="entry name" value="adh_short"/>
    <property type="match status" value="1"/>
</dbReference>
<dbReference type="AlphaFoldDB" id="A0A0L1IQ71"/>
<evidence type="ECO:0000259" key="4">
    <source>
        <dbReference type="Pfam" id="PF07859"/>
    </source>
</evidence>
<gene>
    <name evidence="5" type="ORF">ANOM_009142</name>
</gene>
<dbReference type="PANTHER" id="PTHR43180:SF33">
    <property type="entry name" value="15-HYDROXYPROSTAGLANDIN DEHYDROGENASE [NAD(+)]-LIKE"/>
    <property type="match status" value="1"/>
</dbReference>
<comment type="similarity">
    <text evidence="1">Belongs to the short-chain dehydrogenases/reductases (SDR) family.</text>
</comment>
<organism evidence="5 6">
    <name type="scientific">Aspergillus nomiae NRRL (strain ATCC 15546 / NRRL 13137 / CBS 260.88 / M93)</name>
    <dbReference type="NCBI Taxonomy" id="1509407"/>
    <lineage>
        <taxon>Eukaryota</taxon>
        <taxon>Fungi</taxon>
        <taxon>Dikarya</taxon>
        <taxon>Ascomycota</taxon>
        <taxon>Pezizomycotina</taxon>
        <taxon>Eurotiomycetes</taxon>
        <taxon>Eurotiomycetidae</taxon>
        <taxon>Eurotiales</taxon>
        <taxon>Aspergillaceae</taxon>
        <taxon>Aspergillus</taxon>
        <taxon>Aspergillus subgen. Circumdati</taxon>
    </lineage>
</organism>
<dbReference type="PROSITE" id="PS00061">
    <property type="entry name" value="ADH_SHORT"/>
    <property type="match status" value="1"/>
</dbReference>
<protein>
    <recommendedName>
        <fullName evidence="4">Alpha/beta hydrolase fold-3 domain-containing protein</fullName>
    </recommendedName>
</protein>
<dbReference type="STRING" id="1509407.A0A0L1IQ71"/>
<dbReference type="InterPro" id="IPR029058">
    <property type="entry name" value="AB_hydrolase_fold"/>
</dbReference>
<dbReference type="PANTHER" id="PTHR43180">
    <property type="entry name" value="3-OXOACYL-(ACYL-CARRIER-PROTEIN) REDUCTASE (AFU_ORTHOLOGUE AFUA_6G11210)"/>
    <property type="match status" value="1"/>
</dbReference>
<dbReference type="Gene3D" id="3.40.50.720">
    <property type="entry name" value="NAD(P)-binding Rossmann-like Domain"/>
    <property type="match status" value="1"/>
</dbReference>
<evidence type="ECO:0000256" key="1">
    <source>
        <dbReference type="ARBA" id="ARBA00006484"/>
    </source>
</evidence>
<dbReference type="SUPFAM" id="SSF51735">
    <property type="entry name" value="NAD(P)-binding Rossmann-fold domains"/>
    <property type="match status" value="1"/>
</dbReference>
<sequence>MPLQLDPEFAEVAGPVLQQLGQLPKPAVHDVAARRNMMAAITKNAPKTVIPDDMEHLVHYAPTASGDFKVPIHHYRKKRGPDVDVKAPAVVHTHGGGFISLSVEEMEGMLVGYAAGSGVQILSIDYRLAPEHPYPIPIEDSWTALQWVYAHAEELSIDAHRIAVMGESAGAGLAAGLALMARDRGLAPPLAKQILVYPMLDDRPAAVDHAGDMAFWTPQDNVTGWTAYLGKDVGTERVAQYAAPARAESVEGLPPVYMDCGQLDIFVQEDTEYALRFVKAGIPVEFHLYPGLPHGFEGAKWANVRSIGISTRHGPHSQFPQLLHESHCHSTTMTTISRPTADALTENVSNKVAIVTGAARGIGFATANLLARHGARVVLVDLHEDALKSAVETIGGQATYKTCDVSDWDQQIALFQWVIDTVGPIELVVCNAAINPEITLLQTQDAERHAQLNGQARYNYLADETKEGQLQRPSTQLFDVNVNSVVFGLKLAIHHMKQREAGGRIVVVASAGAYVPVPSQPLYTASKHAVLGLVRSTALIEEVTRANVAISWIAPWLTLTSMVEGLEATKQANTLKSSPEDVAWAIAAAAASPTSWANGKGFWVQGTTITEVEGTYGEVSQRLISPENQF</sequence>
<name>A0A0L1IQ71_ASPN3</name>
<evidence type="ECO:0000313" key="5">
    <source>
        <dbReference type="EMBL" id="KNG81736.1"/>
    </source>
</evidence>
<dbReference type="InterPro" id="IPR036291">
    <property type="entry name" value="NAD(P)-bd_dom_sf"/>
</dbReference>
<reference evidence="5 6" key="1">
    <citation type="submission" date="2014-06" db="EMBL/GenBank/DDBJ databases">
        <title>The Genome of the Aflatoxigenic Filamentous Fungus Aspergillus nomius.</title>
        <authorList>
            <person name="Moore M.G."/>
            <person name="Shannon B.M."/>
            <person name="Brian M.M."/>
        </authorList>
    </citation>
    <scope>NUCLEOTIDE SEQUENCE [LARGE SCALE GENOMIC DNA]</scope>
    <source>
        <strain evidence="5 6">NRRL 13137</strain>
    </source>
</reference>
<evidence type="ECO:0000256" key="3">
    <source>
        <dbReference type="ARBA" id="ARBA00023002"/>
    </source>
</evidence>
<keyword evidence="3" id="KW-0560">Oxidoreductase</keyword>
<dbReference type="Gene3D" id="3.40.50.1820">
    <property type="entry name" value="alpha/beta hydrolase"/>
    <property type="match status" value="1"/>
</dbReference>
<dbReference type="SUPFAM" id="SSF53474">
    <property type="entry name" value="alpha/beta-Hydrolases"/>
    <property type="match status" value="1"/>
</dbReference>
<evidence type="ECO:0000256" key="2">
    <source>
        <dbReference type="ARBA" id="ARBA00022857"/>
    </source>
</evidence>
<dbReference type="PRINTS" id="PR00081">
    <property type="entry name" value="GDHRDH"/>
</dbReference>
<dbReference type="GO" id="GO:0044550">
    <property type="term" value="P:secondary metabolite biosynthetic process"/>
    <property type="evidence" value="ECO:0007669"/>
    <property type="project" value="UniProtKB-ARBA"/>
</dbReference>
<dbReference type="RefSeq" id="XP_015402659.1">
    <property type="nucleotide sequence ID" value="XM_015554398.1"/>
</dbReference>
<keyword evidence="2" id="KW-0521">NADP</keyword>
<comment type="caution">
    <text evidence="5">The sequence shown here is derived from an EMBL/GenBank/DDBJ whole genome shotgun (WGS) entry which is preliminary data.</text>
</comment>
<dbReference type="EMBL" id="JNOM01000414">
    <property type="protein sequence ID" value="KNG81736.1"/>
    <property type="molecule type" value="Genomic_DNA"/>
</dbReference>
<evidence type="ECO:0000313" key="6">
    <source>
        <dbReference type="Proteomes" id="UP000037505"/>
    </source>
</evidence>
<accession>A0A0L1IQ71</accession>
<dbReference type="GO" id="GO:0016787">
    <property type="term" value="F:hydrolase activity"/>
    <property type="evidence" value="ECO:0007669"/>
    <property type="project" value="InterPro"/>
</dbReference>